<dbReference type="PANTHER" id="PTHR24126">
    <property type="entry name" value="ANKYRIN REPEAT, PH AND SEC7 DOMAIN CONTAINING PROTEIN SECG-RELATED"/>
    <property type="match status" value="1"/>
</dbReference>
<evidence type="ECO:0000256" key="2">
    <source>
        <dbReference type="ARBA" id="ARBA00023043"/>
    </source>
</evidence>
<dbReference type="AlphaFoldDB" id="A0A210R0E6"/>
<accession>A0A210R0E6</accession>
<dbReference type="PROSITE" id="PS50297">
    <property type="entry name" value="ANK_REP_REGION"/>
    <property type="match status" value="1"/>
</dbReference>
<dbReference type="Gene3D" id="1.25.40.20">
    <property type="entry name" value="Ankyrin repeat-containing domain"/>
    <property type="match status" value="2"/>
</dbReference>
<dbReference type="PROSITE" id="PS50088">
    <property type="entry name" value="ANK_REPEAT"/>
    <property type="match status" value="2"/>
</dbReference>
<evidence type="ECO:0000313" key="6">
    <source>
        <dbReference type="Proteomes" id="UP000242188"/>
    </source>
</evidence>
<dbReference type="InterPro" id="IPR002110">
    <property type="entry name" value="Ankyrin_rpt"/>
</dbReference>
<gene>
    <name evidence="5" type="ORF">KP79_PYT08645</name>
</gene>
<dbReference type="EMBL" id="NEDP02001046">
    <property type="protein sequence ID" value="OWF54432.1"/>
    <property type="molecule type" value="Genomic_DNA"/>
</dbReference>
<keyword evidence="2 3" id="KW-0040">ANK repeat</keyword>
<protein>
    <submittedName>
        <fullName evidence="5">Ankyrin repeat domain-containing protein 63</fullName>
    </submittedName>
</protein>
<dbReference type="Proteomes" id="UP000242188">
    <property type="component" value="Unassembled WGS sequence"/>
</dbReference>
<feature type="region of interest" description="Disordered" evidence="4">
    <location>
        <begin position="389"/>
        <end position="417"/>
    </location>
</feature>
<dbReference type="Pfam" id="PF00023">
    <property type="entry name" value="Ank"/>
    <property type="match status" value="1"/>
</dbReference>
<reference evidence="5 6" key="1">
    <citation type="journal article" date="2017" name="Nat. Ecol. Evol.">
        <title>Scallop genome provides insights into evolution of bilaterian karyotype and development.</title>
        <authorList>
            <person name="Wang S."/>
            <person name="Zhang J."/>
            <person name="Jiao W."/>
            <person name="Li J."/>
            <person name="Xun X."/>
            <person name="Sun Y."/>
            <person name="Guo X."/>
            <person name="Huan P."/>
            <person name="Dong B."/>
            <person name="Zhang L."/>
            <person name="Hu X."/>
            <person name="Sun X."/>
            <person name="Wang J."/>
            <person name="Zhao C."/>
            <person name="Wang Y."/>
            <person name="Wang D."/>
            <person name="Huang X."/>
            <person name="Wang R."/>
            <person name="Lv J."/>
            <person name="Li Y."/>
            <person name="Zhang Z."/>
            <person name="Liu B."/>
            <person name="Lu W."/>
            <person name="Hui Y."/>
            <person name="Liang J."/>
            <person name="Zhou Z."/>
            <person name="Hou R."/>
            <person name="Li X."/>
            <person name="Liu Y."/>
            <person name="Li H."/>
            <person name="Ning X."/>
            <person name="Lin Y."/>
            <person name="Zhao L."/>
            <person name="Xing Q."/>
            <person name="Dou J."/>
            <person name="Li Y."/>
            <person name="Mao J."/>
            <person name="Guo H."/>
            <person name="Dou H."/>
            <person name="Li T."/>
            <person name="Mu C."/>
            <person name="Jiang W."/>
            <person name="Fu Q."/>
            <person name="Fu X."/>
            <person name="Miao Y."/>
            <person name="Liu J."/>
            <person name="Yu Q."/>
            <person name="Li R."/>
            <person name="Liao H."/>
            <person name="Li X."/>
            <person name="Kong Y."/>
            <person name="Jiang Z."/>
            <person name="Chourrout D."/>
            <person name="Li R."/>
            <person name="Bao Z."/>
        </authorList>
    </citation>
    <scope>NUCLEOTIDE SEQUENCE [LARGE SCALE GENOMIC DNA]</scope>
    <source>
        <strain evidence="5 6">PY_sf001</strain>
    </source>
</reference>
<proteinExistence type="predicted"/>
<dbReference type="Pfam" id="PF12796">
    <property type="entry name" value="Ank_2"/>
    <property type="match status" value="1"/>
</dbReference>
<dbReference type="STRING" id="6573.A0A210R0E6"/>
<keyword evidence="1" id="KW-0677">Repeat</keyword>
<dbReference type="Pfam" id="PF13637">
    <property type="entry name" value="Ank_4"/>
    <property type="match status" value="1"/>
</dbReference>
<sequence length="417" mass="46691">MEGGGGVHVAVSYRYSSANRRQSVASSNKTAETEVKSQTCSASPNSTQMFQRRPIKTALHQAVIDCRLHQVRLLVSKHGVNVDSKDLNGRTPMMLACIIEEEFGYRMAKILLKAGAFLNLRDNLGRTALSYACMNGREDIVRMIIREDVLDINEADNDGNTPLHHAASSGNPTIVTQLVDCFVRFGLDVDTRNSMGYTALLLACKNGHFVSAHVLIKKGSANPSLRDNEVFLNASDWSQRSHDVQSKFATRRVAPMTPAPMSFSFSRESTMYQRTTTPSCHHVKGHPDFFATWSDNGLRLPAMFSPNAPALERSETFINGKDARQIVLNEIDDYETQNRPSSLKRSRVRNHPPTAKLLALNRRSKTTVIPDMTTIFRIYSDQYQPDWRKRSSLSRNSNSQFSVYSSRTNSELPVEGN</sequence>
<comment type="caution">
    <text evidence="5">The sequence shown here is derived from an EMBL/GenBank/DDBJ whole genome shotgun (WGS) entry which is preliminary data.</text>
</comment>
<evidence type="ECO:0000313" key="5">
    <source>
        <dbReference type="EMBL" id="OWF54432.1"/>
    </source>
</evidence>
<feature type="region of interest" description="Disordered" evidence="4">
    <location>
        <begin position="22"/>
        <end position="47"/>
    </location>
</feature>
<evidence type="ECO:0000256" key="4">
    <source>
        <dbReference type="SAM" id="MobiDB-lite"/>
    </source>
</evidence>
<dbReference type="OrthoDB" id="5406014at2759"/>
<keyword evidence="6" id="KW-1185">Reference proteome</keyword>
<feature type="repeat" description="ANK" evidence="3">
    <location>
        <begin position="158"/>
        <end position="194"/>
    </location>
</feature>
<organism evidence="5 6">
    <name type="scientific">Mizuhopecten yessoensis</name>
    <name type="common">Japanese scallop</name>
    <name type="synonym">Patinopecten yessoensis</name>
    <dbReference type="NCBI Taxonomy" id="6573"/>
    <lineage>
        <taxon>Eukaryota</taxon>
        <taxon>Metazoa</taxon>
        <taxon>Spiralia</taxon>
        <taxon>Lophotrochozoa</taxon>
        <taxon>Mollusca</taxon>
        <taxon>Bivalvia</taxon>
        <taxon>Autobranchia</taxon>
        <taxon>Pteriomorphia</taxon>
        <taxon>Pectinida</taxon>
        <taxon>Pectinoidea</taxon>
        <taxon>Pectinidae</taxon>
        <taxon>Mizuhopecten</taxon>
    </lineage>
</organism>
<dbReference type="InterPro" id="IPR036770">
    <property type="entry name" value="Ankyrin_rpt-contain_sf"/>
</dbReference>
<dbReference type="SMART" id="SM00248">
    <property type="entry name" value="ANK"/>
    <property type="match status" value="5"/>
</dbReference>
<feature type="compositionally biased region" description="Polar residues" evidence="4">
    <location>
        <begin position="400"/>
        <end position="411"/>
    </location>
</feature>
<feature type="repeat" description="ANK" evidence="3">
    <location>
        <begin position="88"/>
        <end position="123"/>
    </location>
</feature>
<dbReference type="PANTHER" id="PTHR24126:SF14">
    <property type="entry name" value="ANK_REP_REGION DOMAIN-CONTAINING PROTEIN"/>
    <property type="match status" value="1"/>
</dbReference>
<evidence type="ECO:0000256" key="3">
    <source>
        <dbReference type="PROSITE-ProRule" id="PRU00023"/>
    </source>
</evidence>
<dbReference type="SUPFAM" id="SSF48403">
    <property type="entry name" value="Ankyrin repeat"/>
    <property type="match status" value="1"/>
</dbReference>
<evidence type="ECO:0000256" key="1">
    <source>
        <dbReference type="ARBA" id="ARBA00022737"/>
    </source>
</evidence>
<name>A0A210R0E6_MIZYE</name>